<accession>A0ABT4PIN8</accession>
<dbReference type="InterPro" id="IPR002550">
    <property type="entry name" value="CNNM"/>
</dbReference>
<keyword evidence="4 8" id="KW-1133">Transmembrane helix</keyword>
<dbReference type="Gene3D" id="3.30.465.10">
    <property type="match status" value="1"/>
</dbReference>
<gene>
    <name evidence="12" type="ORF">O6P32_09365</name>
</gene>
<dbReference type="PANTHER" id="PTHR22777">
    <property type="entry name" value="HEMOLYSIN-RELATED"/>
    <property type="match status" value="1"/>
</dbReference>
<reference evidence="12" key="1">
    <citation type="submission" date="2022-12" db="EMBL/GenBank/DDBJ databases">
        <title>Phocaeicola acetigenes sp. nov., isolated feces from a healthy human.</title>
        <authorList>
            <person name="Do H."/>
            <person name="Ha Y.B."/>
            <person name="Kim J.-S."/>
            <person name="Suh M.K."/>
            <person name="Kim H.S."/>
            <person name="Lee J.-S."/>
        </authorList>
    </citation>
    <scope>NUCLEOTIDE SEQUENCE</scope>
    <source>
        <strain evidence="12">KGMB11183</strain>
    </source>
</reference>
<evidence type="ECO:0000256" key="3">
    <source>
        <dbReference type="ARBA" id="ARBA00022737"/>
    </source>
</evidence>
<dbReference type="PANTHER" id="PTHR22777:SF17">
    <property type="entry name" value="UPF0053 PROTEIN SLL0260"/>
    <property type="match status" value="1"/>
</dbReference>
<keyword evidence="3" id="KW-0677">Repeat</keyword>
<organism evidence="12 13">
    <name type="scientific">Phocaeicola acetigenes</name>
    <dbReference type="NCBI Taxonomy" id="3016083"/>
    <lineage>
        <taxon>Bacteria</taxon>
        <taxon>Pseudomonadati</taxon>
        <taxon>Bacteroidota</taxon>
        <taxon>Bacteroidia</taxon>
        <taxon>Bacteroidales</taxon>
        <taxon>Bacteroidaceae</taxon>
        <taxon>Phocaeicola</taxon>
    </lineage>
</organism>
<feature type="domain" description="CNNM transmembrane" evidence="11">
    <location>
        <begin position="1"/>
        <end position="193"/>
    </location>
</feature>
<dbReference type="Pfam" id="PF01595">
    <property type="entry name" value="CNNM"/>
    <property type="match status" value="1"/>
</dbReference>
<evidence type="ECO:0000256" key="7">
    <source>
        <dbReference type="PROSITE-ProRule" id="PRU00703"/>
    </source>
</evidence>
<evidence type="ECO:0000256" key="5">
    <source>
        <dbReference type="ARBA" id="ARBA00023122"/>
    </source>
</evidence>
<name>A0ABT4PIN8_9BACT</name>
<evidence type="ECO:0000256" key="1">
    <source>
        <dbReference type="ARBA" id="ARBA00004141"/>
    </source>
</evidence>
<dbReference type="SMART" id="SM01091">
    <property type="entry name" value="CorC_HlyC"/>
    <property type="match status" value="1"/>
</dbReference>
<dbReference type="CDD" id="cd04590">
    <property type="entry name" value="CBS_pair_CorC_HlyC_assoc"/>
    <property type="match status" value="1"/>
</dbReference>
<dbReference type="InterPro" id="IPR005170">
    <property type="entry name" value="Transptr-assoc_dom"/>
</dbReference>
<evidence type="ECO:0000256" key="9">
    <source>
        <dbReference type="SAM" id="Phobius"/>
    </source>
</evidence>
<feature type="domain" description="CBS" evidence="10">
    <location>
        <begin position="273"/>
        <end position="333"/>
    </location>
</feature>
<evidence type="ECO:0000256" key="8">
    <source>
        <dbReference type="PROSITE-ProRule" id="PRU01193"/>
    </source>
</evidence>
<dbReference type="InterPro" id="IPR036318">
    <property type="entry name" value="FAD-bd_PCMH-like_sf"/>
</dbReference>
<comment type="caution">
    <text evidence="12">The sequence shown here is derived from an EMBL/GenBank/DDBJ whole genome shotgun (WGS) entry which is preliminary data.</text>
</comment>
<evidence type="ECO:0000313" key="13">
    <source>
        <dbReference type="Proteomes" id="UP001141933"/>
    </source>
</evidence>
<dbReference type="Pfam" id="PF03471">
    <property type="entry name" value="CorC_HlyC"/>
    <property type="match status" value="1"/>
</dbReference>
<dbReference type="Pfam" id="PF00571">
    <property type="entry name" value="CBS"/>
    <property type="match status" value="2"/>
</dbReference>
<feature type="transmembrane region" description="Helical" evidence="9">
    <location>
        <begin position="93"/>
        <end position="111"/>
    </location>
</feature>
<dbReference type="SUPFAM" id="SSF54631">
    <property type="entry name" value="CBS-domain pair"/>
    <property type="match status" value="1"/>
</dbReference>
<dbReference type="Gene3D" id="3.10.580.10">
    <property type="entry name" value="CBS-domain"/>
    <property type="match status" value="1"/>
</dbReference>
<proteinExistence type="predicted"/>
<keyword evidence="6 8" id="KW-0472">Membrane</keyword>
<comment type="subcellular location">
    <subcellularLocation>
        <location evidence="1">Membrane</location>
        <topology evidence="1">Multi-pass membrane protein</topology>
    </subcellularLocation>
</comment>
<protein>
    <submittedName>
        <fullName evidence="12">Hemolysin family protein</fullName>
    </submittedName>
</protein>
<keyword evidence="2 8" id="KW-0812">Transmembrane</keyword>
<evidence type="ECO:0000313" key="12">
    <source>
        <dbReference type="EMBL" id="MCZ8372913.1"/>
    </source>
</evidence>
<dbReference type="InterPro" id="IPR016169">
    <property type="entry name" value="FAD-bd_PCMH_sub2"/>
</dbReference>
<keyword evidence="5 7" id="KW-0129">CBS domain</keyword>
<feature type="transmembrane region" description="Helical" evidence="9">
    <location>
        <begin position="55"/>
        <end position="73"/>
    </location>
</feature>
<dbReference type="PROSITE" id="PS51371">
    <property type="entry name" value="CBS"/>
    <property type="match status" value="1"/>
</dbReference>
<keyword evidence="13" id="KW-1185">Reference proteome</keyword>
<dbReference type="InterPro" id="IPR046342">
    <property type="entry name" value="CBS_dom_sf"/>
</dbReference>
<evidence type="ECO:0000259" key="11">
    <source>
        <dbReference type="PROSITE" id="PS51846"/>
    </source>
</evidence>
<evidence type="ECO:0000256" key="2">
    <source>
        <dbReference type="ARBA" id="ARBA00022692"/>
    </source>
</evidence>
<evidence type="ECO:0000256" key="4">
    <source>
        <dbReference type="ARBA" id="ARBA00022989"/>
    </source>
</evidence>
<evidence type="ECO:0000259" key="10">
    <source>
        <dbReference type="PROSITE" id="PS51371"/>
    </source>
</evidence>
<dbReference type="InterPro" id="IPR000644">
    <property type="entry name" value="CBS_dom"/>
</dbReference>
<dbReference type="PROSITE" id="PS51846">
    <property type="entry name" value="CNNM"/>
    <property type="match status" value="1"/>
</dbReference>
<feature type="transmembrane region" description="Helical" evidence="9">
    <location>
        <begin position="123"/>
        <end position="142"/>
    </location>
</feature>
<dbReference type="InterPro" id="IPR044751">
    <property type="entry name" value="Ion_transp-like_CBS"/>
</dbReference>
<feature type="transmembrane region" description="Helical" evidence="9">
    <location>
        <begin position="6"/>
        <end position="26"/>
    </location>
</feature>
<dbReference type="SUPFAM" id="SSF56176">
    <property type="entry name" value="FAD-binding/transporter-associated domain-like"/>
    <property type="match status" value="1"/>
</dbReference>
<dbReference type="Proteomes" id="UP001141933">
    <property type="component" value="Unassembled WGS sequence"/>
</dbReference>
<sequence length="418" mass="47232">MGLIIQILISMAFSAFFSGMEIAFVSSNKLRFEMERSNNISTRILSTFYHNPNNFISTMLVGNNIALVIYGIWMAELIEHYILIDLISNEAALVAIETILSTLIILVTGEFMPKTLFKINPNATLRFFAIPTFICYVILYPISRFSSFISACVLRLFGTRINKEATDKAFTKIDLDYYIQSSIGEAESHDQIETEIKIFQNALDFSNIKARDCMIPRTEIIAVPISTPIEELKEEFIKSGLSKIIVYQGNIDNIIGYIHSSEMFNPTTNWQKGIRTIPIIPETMGAHKLMQLLMQQKRSLAVVVDEFGGTSGIIAMEDLVEELLGDIEDEHDTNSTVAKAVGENEYILSGRLEIEKANELFDLGLPESDDYQTIGGFILHEYQSIPKVHEIINIQPFQFKIIKVTSTKIELVKLKVNK</sequence>
<evidence type="ECO:0000256" key="6">
    <source>
        <dbReference type="ARBA" id="ARBA00023136"/>
    </source>
</evidence>
<dbReference type="RefSeq" id="WP_269878191.1">
    <property type="nucleotide sequence ID" value="NZ_JAPZVM010000007.1"/>
</dbReference>
<dbReference type="EMBL" id="JAPZVM010000007">
    <property type="protein sequence ID" value="MCZ8372913.1"/>
    <property type="molecule type" value="Genomic_DNA"/>
</dbReference>